<dbReference type="OrthoDB" id="6285323at2759"/>
<comment type="caution">
    <text evidence="6">The sequence shown here is derived from an EMBL/GenBank/DDBJ whole genome shotgun (WGS) entry which is preliminary data.</text>
</comment>
<keyword evidence="3" id="KW-0472">Membrane</keyword>
<feature type="domain" description="C-type lectin" evidence="5">
    <location>
        <begin position="470"/>
        <end position="588"/>
    </location>
</feature>
<keyword evidence="1" id="KW-1015">Disulfide bond</keyword>
<proteinExistence type="predicted"/>
<feature type="chain" id="PRO_5035863462" description="C-type lectin domain-containing protein" evidence="4">
    <location>
        <begin position="28"/>
        <end position="2096"/>
    </location>
</feature>
<dbReference type="PANTHER" id="PTHR22803">
    <property type="entry name" value="MANNOSE, PHOSPHOLIPASE, LECTIN RECEPTOR RELATED"/>
    <property type="match status" value="1"/>
</dbReference>
<dbReference type="PROSITE" id="PS50041">
    <property type="entry name" value="C_TYPE_LECTIN_2"/>
    <property type="match status" value="12"/>
</dbReference>
<dbReference type="CDD" id="cd00037">
    <property type="entry name" value="CLECT"/>
    <property type="match status" value="9"/>
</dbReference>
<feature type="domain" description="C-type lectin" evidence="5">
    <location>
        <begin position="1511"/>
        <end position="1635"/>
    </location>
</feature>
<feature type="domain" description="C-type lectin" evidence="5">
    <location>
        <begin position="175"/>
        <end position="303"/>
    </location>
</feature>
<dbReference type="Gene3D" id="3.10.100.10">
    <property type="entry name" value="Mannose-Binding Protein A, subunit A"/>
    <property type="match status" value="12"/>
</dbReference>
<evidence type="ECO:0000313" key="6">
    <source>
        <dbReference type="EMBL" id="CAH1774399.1"/>
    </source>
</evidence>
<keyword evidence="3" id="KW-1133">Transmembrane helix</keyword>
<name>A0A8S4MZU0_OWEFU</name>
<feature type="region of interest" description="Disordered" evidence="2">
    <location>
        <begin position="1931"/>
        <end position="1952"/>
    </location>
</feature>
<evidence type="ECO:0000256" key="1">
    <source>
        <dbReference type="ARBA" id="ARBA00023157"/>
    </source>
</evidence>
<dbReference type="Pfam" id="PF12248">
    <property type="entry name" value="Methyltransf_FA"/>
    <property type="match status" value="1"/>
</dbReference>
<protein>
    <recommendedName>
        <fullName evidence="5">C-type lectin domain-containing protein</fullName>
    </recommendedName>
</protein>
<feature type="domain" description="C-type lectin" evidence="5">
    <location>
        <begin position="1662"/>
        <end position="1777"/>
    </location>
</feature>
<dbReference type="InterPro" id="IPR016187">
    <property type="entry name" value="CTDL_fold"/>
</dbReference>
<feature type="domain" description="C-type lectin" evidence="5">
    <location>
        <begin position="316"/>
        <end position="444"/>
    </location>
</feature>
<feature type="domain" description="C-type lectin" evidence="5">
    <location>
        <begin position="39"/>
        <end position="159"/>
    </location>
</feature>
<evidence type="ECO:0000259" key="5">
    <source>
        <dbReference type="PROSITE" id="PS50041"/>
    </source>
</evidence>
<feature type="transmembrane region" description="Helical" evidence="3">
    <location>
        <begin position="2023"/>
        <end position="2045"/>
    </location>
</feature>
<feature type="signal peptide" evidence="4">
    <location>
        <begin position="1"/>
        <end position="27"/>
    </location>
</feature>
<dbReference type="InterPro" id="IPR018378">
    <property type="entry name" value="C-type_lectin_CS"/>
</dbReference>
<dbReference type="Pfam" id="PF00059">
    <property type="entry name" value="Lectin_C"/>
    <property type="match status" value="12"/>
</dbReference>
<dbReference type="InterPro" id="IPR050111">
    <property type="entry name" value="C-type_lectin/snaclec_domain"/>
</dbReference>
<feature type="domain" description="C-type lectin" evidence="5">
    <location>
        <begin position="1802"/>
        <end position="1923"/>
    </location>
</feature>
<dbReference type="InterPro" id="IPR001304">
    <property type="entry name" value="C-type_lectin-like"/>
</dbReference>
<evidence type="ECO:0000256" key="2">
    <source>
        <dbReference type="SAM" id="MobiDB-lite"/>
    </source>
</evidence>
<feature type="domain" description="C-type lectin" evidence="5">
    <location>
        <begin position="1366"/>
        <end position="1483"/>
    </location>
</feature>
<reference evidence="6" key="1">
    <citation type="submission" date="2022-03" db="EMBL/GenBank/DDBJ databases">
        <authorList>
            <person name="Martin C."/>
        </authorList>
    </citation>
    <scope>NUCLEOTIDE SEQUENCE</scope>
</reference>
<dbReference type="InterPro" id="IPR016186">
    <property type="entry name" value="C-type_lectin-like/link_sf"/>
</dbReference>
<evidence type="ECO:0000256" key="4">
    <source>
        <dbReference type="SAM" id="SignalP"/>
    </source>
</evidence>
<keyword evidence="4" id="KW-0732">Signal</keyword>
<dbReference type="InterPro" id="IPR022041">
    <property type="entry name" value="Methyltransf_FA"/>
</dbReference>
<dbReference type="EMBL" id="CAIIXF020000001">
    <property type="protein sequence ID" value="CAH1774399.1"/>
    <property type="molecule type" value="Genomic_DNA"/>
</dbReference>
<dbReference type="Proteomes" id="UP000749559">
    <property type="component" value="Unassembled WGS sequence"/>
</dbReference>
<feature type="domain" description="C-type lectin" evidence="5">
    <location>
        <begin position="620"/>
        <end position="737"/>
    </location>
</feature>
<keyword evidence="7" id="KW-1185">Reference proteome</keyword>
<feature type="domain" description="C-type lectin" evidence="5">
    <location>
        <begin position="916"/>
        <end position="1037"/>
    </location>
</feature>
<dbReference type="PROSITE" id="PS00615">
    <property type="entry name" value="C_TYPE_LECTIN_1"/>
    <property type="match status" value="7"/>
</dbReference>
<dbReference type="SUPFAM" id="SSF56436">
    <property type="entry name" value="C-type lectin-like"/>
    <property type="match status" value="12"/>
</dbReference>
<organism evidence="6 7">
    <name type="scientific">Owenia fusiformis</name>
    <name type="common">Polychaete worm</name>
    <dbReference type="NCBI Taxonomy" id="6347"/>
    <lineage>
        <taxon>Eukaryota</taxon>
        <taxon>Metazoa</taxon>
        <taxon>Spiralia</taxon>
        <taxon>Lophotrochozoa</taxon>
        <taxon>Annelida</taxon>
        <taxon>Polychaeta</taxon>
        <taxon>Sedentaria</taxon>
        <taxon>Canalipalpata</taxon>
        <taxon>Sabellida</taxon>
        <taxon>Oweniida</taxon>
        <taxon>Oweniidae</taxon>
        <taxon>Owenia</taxon>
    </lineage>
</organism>
<sequence length="2096" mass="236092">MKMFHNHRVTTFVHVAIFIHQFVFSSGQICPYGWVESPESDRCYKFDTTLSKTWNDARDSCRYQGGNLISFRNAQERDYIWNQVKKFGQNSQLPDSYWTGLNSIKDPKVWEWSDGTLFDNDTVPWQSGEPNSETENCGEFHPYGMNDHDCSRKFNFICSRDKNKPFFCPNDWYHLGEYCYHLIDDQKQFWEAREDCANFDGELTSIQNIADQTTAFDIAKTFENEPAWIGLYTKSNGGGSPGYDWLWTDGTKFNNTITYWIDGQPNVEPGKEDNTCVIVNPNTDLEKSWSAQQCDRERKYICRRIVGRCAGGWLEKNGKCYKFYVQEKKSWFGARDHCARMNTNLLSIQNQYEQDYINIKAKQLARSHINTMWLGVSDKSVTDETLIWSDGTAVEGEEKFKNWNLGQPNTVVGKRDCGRIFTGLTEAYWSMTTYCLQLSAYACETTVGSVPIVPTTAPVPYACPNDWTMDNSFCYSFEEERVTWPMARLKCQNLAVGADLVTIMSETEQTFINSKLQAISWIGFNDRAVEGSWVWNDGINPIFTNWGDGEPNNGVADGENCAEVVDVERIKGKWNDVACSNKLPFICKMDAAIVGITTPTGTPGPRWTQKCGPYWEDDVLSEYCYQFITTASSWTDSRATCQDHGGDLLSINSVHEQRYIAARTVGITGSLGMWIGIHDRSEKFIWEWSSGDPVNFFNWAPGEPNNWAGTEDCGEMALFSKQWNDISCNARRYSICKKRGTVSTTLPAPTTPVIGNGDLTYETEPKLEYTFLPFSLTGRTSLSFLIKASGGAHILLAEISGDLDDSASHQIELGIENNQYSEIRSRHGTTHHVRVETPGILNKNEYRAFWIGWNGANIQVGRGKTIGQDVFMKWQAPEDFKASYTAISTEEGIPGKWIFVNIMGYRYGCEEGWVQYGEKCYHFVNDWSKSWQQARDECRYDRSELVSILDENEYNFVASKTKEMTSVSNRWPYDKVWIGLNDLRTAFHFEWLDGSPVTFTRWNAREPNDHNGNREQCVVMYKESHKARWNDVPCDTRSGGYICKKSIAEYPPTSVPPTVDGCPTDFQSAWDAYCYSLVTTPKTFTDADIHCTAKGGKLVDILSLPEQEYISSELAFISGNIWIGLTNRGANSTFYWTSGRPVTYTNWHESHTGNEVHSCVSARATSPIGKWMDDDCSNRRGFICKKGRLGYTPAPPPTTIVTPEPCPSEWKGFGDKCYKAYNEYQVGERKTWGEAESFCRSIGGDLASLHSEEVSVFLKDVTTWSNTGYWIGLSKRSTDNAYHWNDGSPFQYSNWDKPNEPNDHLGHENCAELISNNNHKWRLSYCYISRNWICELQRGIQPLTTPAAPTPNPAHYCANGADWRYWSGHCYFASESYEKKSWFAARKYCMDHGGDLTSINSIDENHFLTAWTGKTSNDKLWIGLNELELDGYKWSDGSPTSLVIWAEGEPNDYNFGQRCVDLYAFNGFWNDDNCGDPLGFICKSRNESIDARTLPPTVEVPGYCPQGYNGVGNKCFGLFGEDIADRLSWTDAVETCRRNGLAYDLATINSNLESSVITAMLKGRSTDLWIGLNERIIHGDWRWANNEDVVYTNWGQGEPNSGWNEKHCANVKVDPGWKGKWDDFNCDEPKGYVCQVYKDLSNPIITAPVTPPNSCLDGYSPYTDGCYKLVLTSMQWSAASSNCQLDGASLVSIHSAFENAFIHAMLSSPTIVEPVWIGLSDQVSKGNYRWSDQWPVRYTNWGNNEPSKGPGEGCVVRNPDGTWNDTLCTGIHPFICKTTSAIPPPTQPFIPGTCPSDDWITGTSACYYIYTGDKKESWTLADLECMVKGGKLASIADLEENQFIMDQIQIQKPGARGGLWIGLLQRAGGGFFWNDGKPVSYVNWQNGEPSDKEGSNENCVEMYSESGTWNDHMCNEGRWYICKADKQTPATLPSRSTTRQLTTSLTPPTTTVMTTSAKNTFTLPPTPGTTRIFTLPPWLQTTPLNGIRTTRRAFTLPAGGSTTIRQSNTAQPNTGKKPLSGGAIAGIVIGVIAALALLVVAAFFIRKKRQLSVLHREISKNMNMNNPLYSNSQGIDLSSPAPVNNFGYINDTATNA</sequence>
<keyword evidence="3" id="KW-0812">Transmembrane</keyword>
<feature type="domain" description="C-type lectin" evidence="5">
    <location>
        <begin position="1213"/>
        <end position="1335"/>
    </location>
</feature>
<gene>
    <name evidence="6" type="ORF">OFUS_LOCUS1865</name>
</gene>
<feature type="domain" description="C-type lectin" evidence="5">
    <location>
        <begin position="1070"/>
        <end position="1185"/>
    </location>
</feature>
<evidence type="ECO:0000256" key="3">
    <source>
        <dbReference type="SAM" id="Phobius"/>
    </source>
</evidence>
<evidence type="ECO:0000313" key="7">
    <source>
        <dbReference type="Proteomes" id="UP000749559"/>
    </source>
</evidence>
<accession>A0A8S4MZU0</accession>
<dbReference type="SMART" id="SM00034">
    <property type="entry name" value="CLECT"/>
    <property type="match status" value="12"/>
</dbReference>